<gene>
    <name evidence="1" type="ORF">MNBD_BACTEROID03-2226</name>
</gene>
<accession>A0A3B0T700</accession>
<reference evidence="1" key="1">
    <citation type="submission" date="2018-06" db="EMBL/GenBank/DDBJ databases">
        <authorList>
            <person name="Zhirakovskaya E."/>
        </authorList>
    </citation>
    <scope>NUCLEOTIDE SEQUENCE</scope>
</reference>
<organism evidence="1">
    <name type="scientific">hydrothermal vent metagenome</name>
    <dbReference type="NCBI Taxonomy" id="652676"/>
    <lineage>
        <taxon>unclassified sequences</taxon>
        <taxon>metagenomes</taxon>
        <taxon>ecological metagenomes</taxon>
    </lineage>
</organism>
<proteinExistence type="predicted"/>
<sequence length="90" mass="10283">MLGGYNELGYLAADAQGKLQFVSLKEHLPEGNQEFQGILNISIIAKSIYFQSREKLFKWSGGKFKILEPEKGFDFSKTIREQVYVVEFST</sequence>
<dbReference type="AlphaFoldDB" id="A0A3B0T700"/>
<dbReference type="EMBL" id="UOEL01000108">
    <property type="protein sequence ID" value="VAW13778.1"/>
    <property type="molecule type" value="Genomic_DNA"/>
</dbReference>
<protein>
    <submittedName>
        <fullName evidence="1">Uncharacterized protein</fullName>
    </submittedName>
</protein>
<evidence type="ECO:0000313" key="1">
    <source>
        <dbReference type="EMBL" id="VAW13778.1"/>
    </source>
</evidence>
<name>A0A3B0T700_9ZZZZ</name>